<feature type="domain" description="Metallo-beta-lactamase" evidence="1">
    <location>
        <begin position="30"/>
        <end position="198"/>
    </location>
</feature>
<evidence type="ECO:0000259" key="1">
    <source>
        <dbReference type="Pfam" id="PF12706"/>
    </source>
</evidence>
<dbReference type="SUPFAM" id="SSF56281">
    <property type="entry name" value="Metallo-hydrolase/oxidoreductase"/>
    <property type="match status" value="1"/>
</dbReference>
<dbReference type="EMBL" id="DXCO01000024">
    <property type="protein sequence ID" value="HIY78004.1"/>
    <property type="molecule type" value="Genomic_DNA"/>
</dbReference>
<gene>
    <name evidence="2" type="ORF">H9728_03070</name>
</gene>
<comment type="caution">
    <text evidence="2">The sequence shown here is derived from an EMBL/GenBank/DDBJ whole genome shotgun (WGS) entry which is preliminary data.</text>
</comment>
<accession>A0A9D1Z7G7</accession>
<dbReference type="AlphaFoldDB" id="A0A9D1Z7G7"/>
<sequence>MSEELRTRSQMLVDGDLLIDFPADSFFHMARNRLDFSAVKYLLVTHSHSDHFYAQELINRGYKFARDMRSEILHIYGNAEVEKVFLEGTRREMRPEVAENVYFHKIKAGEEFAVGGYRVLSLPAKHCAEEDALVYCVEKKGKTLLYLNDTALPEEDFYLYLTGRGIKADAVSFDCTLGDEQVSSLRHMNMYDNCRMREKLEKYGITGGFTKYYVTHFSHNCAPFRKRMDSVAAAFGLIAAHDGLEIEL</sequence>
<name>A0A9D1Z7G7_9FIRM</name>
<reference evidence="2" key="1">
    <citation type="journal article" date="2021" name="PeerJ">
        <title>Extensive microbial diversity within the chicken gut microbiome revealed by metagenomics and culture.</title>
        <authorList>
            <person name="Gilroy R."/>
            <person name="Ravi A."/>
            <person name="Getino M."/>
            <person name="Pursley I."/>
            <person name="Horton D.L."/>
            <person name="Alikhan N.F."/>
            <person name="Baker D."/>
            <person name="Gharbi K."/>
            <person name="Hall N."/>
            <person name="Watson M."/>
            <person name="Adriaenssens E.M."/>
            <person name="Foster-Nyarko E."/>
            <person name="Jarju S."/>
            <person name="Secka A."/>
            <person name="Antonio M."/>
            <person name="Oren A."/>
            <person name="Chaudhuri R.R."/>
            <person name="La Ragione R."/>
            <person name="Hildebrand F."/>
            <person name="Pallen M.J."/>
        </authorList>
    </citation>
    <scope>NUCLEOTIDE SEQUENCE</scope>
    <source>
        <strain evidence="2">CHK199-9574</strain>
    </source>
</reference>
<evidence type="ECO:0000313" key="3">
    <source>
        <dbReference type="Proteomes" id="UP000824135"/>
    </source>
</evidence>
<dbReference type="Proteomes" id="UP000824135">
    <property type="component" value="Unassembled WGS sequence"/>
</dbReference>
<dbReference type="InterPro" id="IPR001279">
    <property type="entry name" value="Metallo-B-lactamas"/>
</dbReference>
<proteinExistence type="predicted"/>
<dbReference type="Gene3D" id="3.60.15.10">
    <property type="entry name" value="Ribonuclease Z/Hydroxyacylglutathione hydrolase-like"/>
    <property type="match status" value="1"/>
</dbReference>
<organism evidence="2 3">
    <name type="scientific">Candidatus Borkfalkia excrementavium</name>
    <dbReference type="NCBI Taxonomy" id="2838505"/>
    <lineage>
        <taxon>Bacteria</taxon>
        <taxon>Bacillati</taxon>
        <taxon>Bacillota</taxon>
        <taxon>Clostridia</taxon>
        <taxon>Christensenellales</taxon>
        <taxon>Christensenellaceae</taxon>
        <taxon>Candidatus Borkfalkia</taxon>
    </lineage>
</organism>
<dbReference type="InterPro" id="IPR036866">
    <property type="entry name" value="RibonucZ/Hydroxyglut_hydro"/>
</dbReference>
<protein>
    <submittedName>
        <fullName evidence="2">MBL fold metallo-hydrolase</fullName>
    </submittedName>
</protein>
<evidence type="ECO:0000313" key="2">
    <source>
        <dbReference type="EMBL" id="HIY78004.1"/>
    </source>
</evidence>
<reference evidence="2" key="2">
    <citation type="submission" date="2021-04" db="EMBL/GenBank/DDBJ databases">
        <authorList>
            <person name="Gilroy R."/>
        </authorList>
    </citation>
    <scope>NUCLEOTIDE SEQUENCE</scope>
    <source>
        <strain evidence="2">CHK199-9574</strain>
    </source>
</reference>
<dbReference type="Pfam" id="PF12706">
    <property type="entry name" value="Lactamase_B_2"/>
    <property type="match status" value="1"/>
</dbReference>